<dbReference type="InterPro" id="IPR001313">
    <property type="entry name" value="Pumilio_RNA-bd_rpt"/>
</dbReference>
<dbReference type="InterPro" id="IPR033712">
    <property type="entry name" value="Pumilio_RNA-bd"/>
</dbReference>
<keyword evidence="11" id="KW-1185">Reference proteome</keyword>
<dbReference type="AlphaFoldDB" id="A0A835A8Y5"/>
<feature type="repeat" description="Pumilio" evidence="7">
    <location>
        <begin position="797"/>
        <end position="832"/>
    </location>
</feature>
<dbReference type="SUPFAM" id="SSF48371">
    <property type="entry name" value="ARM repeat"/>
    <property type="match status" value="1"/>
</dbReference>
<feature type="compositionally biased region" description="Low complexity" evidence="8">
    <location>
        <begin position="326"/>
        <end position="351"/>
    </location>
</feature>
<dbReference type="OrthoDB" id="668540at2759"/>
<name>A0A835A8Y5_9POAL</name>
<keyword evidence="4" id="KW-0810">Translation regulation</keyword>
<feature type="region of interest" description="Disordered" evidence="8">
    <location>
        <begin position="619"/>
        <end position="639"/>
    </location>
</feature>
<sequence>MEMGRRKGGLLPGSVLEGADKAKVVGASGESGKLFMASVRWSTAGGGDVVWSPRVSGCRLAGSEDISLMATESAVRLIGGTGARDWSRGFGAFDSSVGGLSGEDLGFVDNGTGVYGGWRESVPNRSGSAPPSMEGSLAALGHLIGQQSGSFEASLANLDNVTGSSKSEEQLCADPAYFEYYGSKVNLNPRLPPPVISRESRRLMNRVGKAKEWRVVSQDNSSKGSIYVPRSTLSTHKEEPEDEKSPRLDSSSVDDAQIISSASNFESQEFMLENFHQSVASLPDSSSSNPSNTGDAMAVRSDINLSRSLPADAVKQSDLNSWTPKSPLNDLSSSPLSSSSYSGSKTGMQSSQQEKLGTEPKLGNVVLGCGAAVTELDNVDSNMKNLKLSLDGHTSSSVKQKWQDNVLQQYGSLLPAQGDPTQMTLQGPHLSHVPIADNLSTQLKLPAGDMQQILPQLGMTTPFFTPNSFGSPYYQNLHPANAFPSPIGTAGYPVSGSVLPPFMAGYAPQGSIGTPLDSPMTPGFSGRPSGFPSTGNPTGATDFMQSYKMYGQLGVGMQPPIPDPNFIHFFQHPSLLQYTGGNQFNTMGPRFTVVGNPAESFDPQKMIHHTAYPSDQRLQLPRAGFPNSPTARRGGSVPNYQGISPYIGVPMSYPASPVFQGQTLPGALPPSRRNDPVGFQSPSRNTTASSGIQGQRERQKFDEPKGCSFLEEIKSNRTRRVELSDITGRIVEYSADQHGSRFIQQKLENCTAEEKASVFSEVLPQAASLMTDVFGNYVIQKFFEHGTREQRRELATKLVGHVLPLSLQMYGCRVIQKALEVMELDQKIDLVRELDGHVMRCVRDQNGNHVIQKCIECVPTEHIGFIVSAFQGQVANLSMHPYGCRVIQRVLEHCGGNSQGQCIIDEILQSACILAQDQYGNYVTQHVLERGKAHERSQIITKLAGQVVTMSQNKFASNVIEKCFQHGDIAERDLLIRQIVEQTEGNDNLLAMMKDQFANYVVQKILETCNDSQRELLLSRVKGHLQALRKYTYGKHIVSRVEQLCGEGPAESDS</sequence>
<dbReference type="EMBL" id="JACEFO010002892">
    <property type="protein sequence ID" value="KAF8646526.1"/>
    <property type="molecule type" value="Genomic_DNA"/>
</dbReference>
<dbReference type="InterPro" id="IPR016024">
    <property type="entry name" value="ARM-type_fold"/>
</dbReference>
<evidence type="ECO:0000256" key="4">
    <source>
        <dbReference type="ARBA" id="ARBA00022845"/>
    </source>
</evidence>
<keyword evidence="5" id="KW-0694">RNA-binding</keyword>
<dbReference type="GO" id="GO:0006417">
    <property type="term" value="P:regulation of translation"/>
    <property type="evidence" value="ECO:0007669"/>
    <property type="project" value="UniProtKB-KW"/>
</dbReference>
<evidence type="ECO:0000256" key="6">
    <source>
        <dbReference type="ARBA" id="ARBA00055193"/>
    </source>
</evidence>
<keyword evidence="3" id="KW-0677">Repeat</keyword>
<dbReference type="CDD" id="cd07920">
    <property type="entry name" value="Pumilio"/>
    <property type="match status" value="1"/>
</dbReference>
<dbReference type="PANTHER" id="PTHR12537:SF119">
    <property type="entry name" value="PUMILIO HOMOLOG 6, CHLOROPLASTIC"/>
    <property type="match status" value="1"/>
</dbReference>
<dbReference type="Pfam" id="PF00806">
    <property type="entry name" value="PUF"/>
    <property type="match status" value="8"/>
</dbReference>
<dbReference type="InterPro" id="IPR011989">
    <property type="entry name" value="ARM-like"/>
</dbReference>
<comment type="function">
    <text evidence="6">Sequence-specific RNA-binding protein that regulates translation and mRNA stability by binding the 3'-UTR of target mRNAs. Binds the APUM-binding elements (APBEs) in the 3'-UTR mRNA sequence of CLV1, PNH, WUS and FAS2.</text>
</comment>
<dbReference type="SMART" id="SM00025">
    <property type="entry name" value="Pumilio"/>
    <property type="match status" value="8"/>
</dbReference>
<evidence type="ECO:0000256" key="7">
    <source>
        <dbReference type="PROSITE-ProRule" id="PRU00317"/>
    </source>
</evidence>
<feature type="repeat" description="Pumilio" evidence="7">
    <location>
        <begin position="942"/>
        <end position="977"/>
    </location>
</feature>
<reference evidence="10" key="1">
    <citation type="submission" date="2020-07" db="EMBL/GenBank/DDBJ databases">
        <title>Genome sequence and genetic diversity analysis of an under-domesticated orphan crop, white fonio (Digitaria exilis).</title>
        <authorList>
            <person name="Bennetzen J.L."/>
            <person name="Chen S."/>
            <person name="Ma X."/>
            <person name="Wang X."/>
            <person name="Yssel A.E.J."/>
            <person name="Chaluvadi S.R."/>
            <person name="Johnson M."/>
            <person name="Gangashetty P."/>
            <person name="Hamidou F."/>
            <person name="Sanogo M.D."/>
            <person name="Zwaenepoel A."/>
            <person name="Wallace J."/>
            <person name="Van De Peer Y."/>
            <person name="Van Deynze A."/>
        </authorList>
    </citation>
    <scope>NUCLEOTIDE SEQUENCE</scope>
    <source>
        <tissue evidence="10">Leaves</tissue>
    </source>
</reference>
<feature type="repeat" description="Pumilio" evidence="7">
    <location>
        <begin position="978"/>
        <end position="1019"/>
    </location>
</feature>
<organism evidence="10 11">
    <name type="scientific">Digitaria exilis</name>
    <dbReference type="NCBI Taxonomy" id="1010633"/>
    <lineage>
        <taxon>Eukaryota</taxon>
        <taxon>Viridiplantae</taxon>
        <taxon>Streptophyta</taxon>
        <taxon>Embryophyta</taxon>
        <taxon>Tracheophyta</taxon>
        <taxon>Spermatophyta</taxon>
        <taxon>Magnoliopsida</taxon>
        <taxon>Liliopsida</taxon>
        <taxon>Poales</taxon>
        <taxon>Poaceae</taxon>
        <taxon>PACMAD clade</taxon>
        <taxon>Panicoideae</taxon>
        <taxon>Panicodae</taxon>
        <taxon>Paniceae</taxon>
        <taxon>Anthephorinae</taxon>
        <taxon>Digitaria</taxon>
    </lineage>
</organism>
<comment type="subcellular location">
    <subcellularLocation>
        <location evidence="1">Cytoplasm</location>
    </subcellularLocation>
</comment>
<dbReference type="Proteomes" id="UP000636709">
    <property type="component" value="Unassembled WGS sequence"/>
</dbReference>
<dbReference type="PROSITE" id="PS50302">
    <property type="entry name" value="PUM"/>
    <property type="match status" value="8"/>
</dbReference>
<evidence type="ECO:0000259" key="9">
    <source>
        <dbReference type="PROSITE" id="PS50303"/>
    </source>
</evidence>
<evidence type="ECO:0000256" key="3">
    <source>
        <dbReference type="ARBA" id="ARBA00022737"/>
    </source>
</evidence>
<feature type="repeat" description="Pumilio" evidence="7">
    <location>
        <begin position="869"/>
        <end position="905"/>
    </location>
</feature>
<dbReference type="Gene3D" id="1.25.10.10">
    <property type="entry name" value="Leucine-rich Repeat Variant"/>
    <property type="match status" value="1"/>
</dbReference>
<gene>
    <name evidence="10" type="ORF">HU200_065745</name>
</gene>
<feature type="region of interest" description="Disordered" evidence="8">
    <location>
        <begin position="221"/>
        <end position="254"/>
    </location>
</feature>
<feature type="repeat" description="Pumilio" evidence="7">
    <location>
        <begin position="833"/>
        <end position="868"/>
    </location>
</feature>
<dbReference type="FunFam" id="1.25.10.10:FF:000004">
    <property type="entry name" value="Pumilio homolog 1 isoform 2"/>
    <property type="match status" value="1"/>
</dbReference>
<evidence type="ECO:0000313" key="11">
    <source>
        <dbReference type="Proteomes" id="UP000636709"/>
    </source>
</evidence>
<feature type="region of interest" description="Disordered" evidence="8">
    <location>
        <begin position="660"/>
        <end position="703"/>
    </location>
</feature>
<feature type="repeat" description="Pumilio" evidence="7">
    <location>
        <begin position="761"/>
        <end position="796"/>
    </location>
</feature>
<evidence type="ECO:0000256" key="2">
    <source>
        <dbReference type="ARBA" id="ARBA00022490"/>
    </source>
</evidence>
<evidence type="ECO:0000313" key="10">
    <source>
        <dbReference type="EMBL" id="KAF8646526.1"/>
    </source>
</evidence>
<protein>
    <recommendedName>
        <fullName evidence="9">PUM-HD domain-containing protein</fullName>
    </recommendedName>
</protein>
<feature type="compositionally biased region" description="Basic and acidic residues" evidence="8">
    <location>
        <begin position="235"/>
        <end position="247"/>
    </location>
</feature>
<proteinExistence type="predicted"/>
<accession>A0A835A8Y5</accession>
<feature type="compositionally biased region" description="Polar residues" evidence="8">
    <location>
        <begin position="680"/>
        <end position="693"/>
    </location>
</feature>
<dbReference type="PANTHER" id="PTHR12537">
    <property type="entry name" value="RNA BINDING PROTEIN PUMILIO-RELATED"/>
    <property type="match status" value="1"/>
</dbReference>
<keyword evidence="2" id="KW-0963">Cytoplasm</keyword>
<feature type="region of interest" description="Disordered" evidence="8">
    <location>
        <begin position="317"/>
        <end position="359"/>
    </location>
</feature>
<comment type="caution">
    <text evidence="10">The sequence shown here is derived from an EMBL/GenBank/DDBJ whole genome shotgun (WGS) entry which is preliminary data.</text>
</comment>
<evidence type="ECO:0000256" key="5">
    <source>
        <dbReference type="ARBA" id="ARBA00022884"/>
    </source>
</evidence>
<feature type="repeat" description="Pumilio" evidence="7">
    <location>
        <begin position="906"/>
        <end position="941"/>
    </location>
</feature>
<evidence type="ECO:0000256" key="8">
    <source>
        <dbReference type="SAM" id="MobiDB-lite"/>
    </source>
</evidence>
<dbReference type="GO" id="GO:0003729">
    <property type="term" value="F:mRNA binding"/>
    <property type="evidence" value="ECO:0007669"/>
    <property type="project" value="TreeGrafter"/>
</dbReference>
<evidence type="ECO:0000256" key="1">
    <source>
        <dbReference type="ARBA" id="ARBA00004496"/>
    </source>
</evidence>
<dbReference type="GO" id="GO:0005737">
    <property type="term" value="C:cytoplasm"/>
    <property type="evidence" value="ECO:0007669"/>
    <property type="project" value="UniProtKB-SubCell"/>
</dbReference>
<dbReference type="InterPro" id="IPR033133">
    <property type="entry name" value="PUM-HD"/>
</dbReference>
<dbReference type="PROSITE" id="PS50303">
    <property type="entry name" value="PUM_HD"/>
    <property type="match status" value="1"/>
</dbReference>
<feature type="repeat" description="Pumilio" evidence="7">
    <location>
        <begin position="725"/>
        <end position="760"/>
    </location>
</feature>
<feature type="domain" description="PUM-HD" evidence="9">
    <location>
        <begin position="705"/>
        <end position="1045"/>
    </location>
</feature>